<protein>
    <submittedName>
        <fullName evidence="2">Uncharacterized protein</fullName>
    </submittedName>
</protein>
<organism evidence="2 3">
    <name type="scientific">Polaribacter ponticola</name>
    <dbReference type="NCBI Taxonomy" id="2978475"/>
    <lineage>
        <taxon>Bacteria</taxon>
        <taxon>Pseudomonadati</taxon>
        <taxon>Bacteroidota</taxon>
        <taxon>Flavobacteriia</taxon>
        <taxon>Flavobacteriales</taxon>
        <taxon>Flavobacteriaceae</taxon>
    </lineage>
</organism>
<accession>A0ABT5S6M9</accession>
<sequence>MNKIWKLFQYGYIVIAIFFLIDAITSFTSDKGRAILSFIFAIFITLVFFFKRYFRKKVEKRNNQNK</sequence>
<evidence type="ECO:0000256" key="1">
    <source>
        <dbReference type="SAM" id="Phobius"/>
    </source>
</evidence>
<keyword evidence="1" id="KW-0812">Transmembrane</keyword>
<evidence type="ECO:0000313" key="2">
    <source>
        <dbReference type="EMBL" id="MDD7913489.1"/>
    </source>
</evidence>
<keyword evidence="3" id="KW-1185">Reference proteome</keyword>
<evidence type="ECO:0000313" key="3">
    <source>
        <dbReference type="Proteomes" id="UP001151478"/>
    </source>
</evidence>
<dbReference type="Proteomes" id="UP001151478">
    <property type="component" value="Unassembled WGS sequence"/>
</dbReference>
<keyword evidence="1" id="KW-1133">Transmembrane helix</keyword>
<feature type="transmembrane region" description="Helical" evidence="1">
    <location>
        <begin position="7"/>
        <end position="28"/>
    </location>
</feature>
<reference evidence="2" key="1">
    <citation type="submission" date="2023-02" db="EMBL/GenBank/DDBJ databases">
        <title>Polaribacter ponticola sp. nov., isolated from seawater.</title>
        <authorList>
            <person name="Baek J.H."/>
            <person name="Kim J.M."/>
            <person name="Choi D.G."/>
            <person name="Jeon C.O."/>
        </authorList>
    </citation>
    <scope>NUCLEOTIDE SEQUENCE</scope>
    <source>
        <strain evidence="2">MSW5</strain>
    </source>
</reference>
<dbReference type="EMBL" id="JAOSLC020000002">
    <property type="protein sequence ID" value="MDD7913489.1"/>
    <property type="molecule type" value="Genomic_DNA"/>
</dbReference>
<comment type="caution">
    <text evidence="2">The sequence shown here is derived from an EMBL/GenBank/DDBJ whole genome shotgun (WGS) entry which is preliminary data.</text>
</comment>
<keyword evidence="1" id="KW-0472">Membrane</keyword>
<dbReference type="RefSeq" id="WP_265726627.1">
    <property type="nucleotide sequence ID" value="NZ_JAOSLC020000002.1"/>
</dbReference>
<feature type="transmembrane region" description="Helical" evidence="1">
    <location>
        <begin position="34"/>
        <end position="54"/>
    </location>
</feature>
<gene>
    <name evidence="2" type="ORF">N5A56_003230</name>
</gene>
<proteinExistence type="predicted"/>
<name>A0ABT5S6M9_9FLAO</name>